<dbReference type="EMBL" id="CAJRST010006814">
    <property type="protein sequence ID" value="CAG5896264.1"/>
    <property type="molecule type" value="Genomic_DNA"/>
</dbReference>
<feature type="region of interest" description="Disordered" evidence="1">
    <location>
        <begin position="184"/>
        <end position="216"/>
    </location>
</feature>
<proteinExistence type="predicted"/>
<dbReference type="OrthoDB" id="660555at2759"/>
<evidence type="ECO:0000256" key="1">
    <source>
        <dbReference type="SAM" id="MobiDB-lite"/>
    </source>
</evidence>
<dbReference type="AlphaFoldDB" id="A0A8S4APB7"/>
<evidence type="ECO:0000313" key="3">
    <source>
        <dbReference type="EMBL" id="CAG5896266.1"/>
    </source>
</evidence>
<feature type="compositionally biased region" description="Basic and acidic residues" evidence="1">
    <location>
        <begin position="126"/>
        <end position="139"/>
    </location>
</feature>
<feature type="compositionally biased region" description="Polar residues" evidence="1">
    <location>
        <begin position="184"/>
        <end position="203"/>
    </location>
</feature>
<accession>A0A8S4APB7</accession>
<comment type="caution">
    <text evidence="3">The sequence shown here is derived from an EMBL/GenBank/DDBJ whole genome shotgun (WGS) entry which is preliminary data.</text>
</comment>
<sequence length="788" mass="87353">MSVDILFSGWIKPESARGCVFNIQGGEKFCFHQEALEDSPSPSEGLIIEKTDFAADSLEWCEQSTEGCDSCYEVFESLRHTGALSELNGDGENSREALLGSEDASFGWKVTEGGFCSALTKTRRRESVSAKDGPRETKEVYAGQCSGGRRKGPESYADPGASLKLCTRDSCPAETPACAWNTKTDFRQQPSSSPGALNQTQVESRTEPCNVPKSRHDTNTFEAKVKAPADTRALKGHVQLADPAVSETCVVHIDGPVVGTRPQQCAHKHNTWPLTKSTITESQKTKREGTFESYDALDGDELLSTHSEKKDAVLKSCDSFCGATHEKHSEALANVDRELADRRCSSKDEEDSNENLSTCYRTGHRVESKCKASAHIDVPDLTDAVKCNTNVEYTDYGLTANNTKPEFRATSEAVASALAQEVDCYRSQSERKEGSDRGLPAVLPAIGSSEEKACVRDVCFQKNGPTATEETKSPWLLNEICNLSEGQTWVGLPCSPPQPKEEWKREDGRVYPDQEQAVDTGPQWDHSDDEVFVKDEVPYQSGHPAPYPECNGIKQEDKGSMSSSPKTYHVRQIVNHGESSQDHHPFSERFATPTLSLRGKFQQGAEARTPTDVNLKGPQENVHQMVKLPSWVTQNEGRCAGLSGVREQTEVKNKEKASGSRGGRHCYRADLDPDEFYQQRRHKCLDDLWIEQQKKYKSKLAGGTRGSMDQLDRLLPERTDKTDAGVPLEQMEAFRGMPLMSHCFSHSTPIGLDCLGWRRGIFCEYLRYLMSVRGYFQLAIAVVLLPSR</sequence>
<dbReference type="Proteomes" id="UP000677803">
    <property type="component" value="Unassembled WGS sequence"/>
</dbReference>
<evidence type="ECO:0000313" key="2">
    <source>
        <dbReference type="EMBL" id="CAG5896264.1"/>
    </source>
</evidence>
<protein>
    <submittedName>
        <fullName evidence="3">(Atlantic silverside) hypothetical protein</fullName>
    </submittedName>
</protein>
<feature type="region of interest" description="Disordered" evidence="1">
    <location>
        <begin position="126"/>
        <end position="157"/>
    </location>
</feature>
<gene>
    <name evidence="2" type="ORF">MMEN_LOCUS7253</name>
    <name evidence="3" type="ORF">MMEN_LOCUS7256</name>
</gene>
<evidence type="ECO:0000313" key="4">
    <source>
        <dbReference type="Proteomes" id="UP000677803"/>
    </source>
</evidence>
<reference evidence="3" key="1">
    <citation type="submission" date="2021-05" db="EMBL/GenBank/DDBJ databases">
        <authorList>
            <person name="Tigano A."/>
        </authorList>
    </citation>
    <scope>NUCLEOTIDE SEQUENCE</scope>
</reference>
<dbReference type="EMBL" id="CAJRST010006836">
    <property type="protein sequence ID" value="CAG5896266.1"/>
    <property type="molecule type" value="Genomic_DNA"/>
</dbReference>
<name>A0A8S4APB7_9TELE</name>
<keyword evidence="4" id="KW-1185">Reference proteome</keyword>
<organism evidence="3 4">
    <name type="scientific">Menidia menidia</name>
    <name type="common">Atlantic silverside</name>
    <dbReference type="NCBI Taxonomy" id="238744"/>
    <lineage>
        <taxon>Eukaryota</taxon>
        <taxon>Metazoa</taxon>
        <taxon>Chordata</taxon>
        <taxon>Craniata</taxon>
        <taxon>Vertebrata</taxon>
        <taxon>Euteleostomi</taxon>
        <taxon>Actinopterygii</taxon>
        <taxon>Neopterygii</taxon>
        <taxon>Teleostei</taxon>
        <taxon>Neoteleostei</taxon>
        <taxon>Acanthomorphata</taxon>
        <taxon>Ovalentaria</taxon>
        <taxon>Atherinomorphae</taxon>
        <taxon>Atheriniformes</taxon>
        <taxon>Atherinopsidae</taxon>
        <taxon>Menidiinae</taxon>
        <taxon>Menidia</taxon>
    </lineage>
</organism>